<proteinExistence type="predicted"/>
<organism evidence="2 3">
    <name type="scientific">Kytococcus schroeteri</name>
    <dbReference type="NCBI Taxonomy" id="138300"/>
    <lineage>
        <taxon>Bacteria</taxon>
        <taxon>Bacillati</taxon>
        <taxon>Actinomycetota</taxon>
        <taxon>Actinomycetes</taxon>
        <taxon>Micrococcales</taxon>
        <taxon>Kytococcaceae</taxon>
        <taxon>Kytococcus</taxon>
    </lineage>
</organism>
<keyword evidence="3" id="KW-1185">Reference proteome</keyword>
<comment type="caution">
    <text evidence="2">The sequence shown here is derived from an EMBL/GenBank/DDBJ whole genome shotgun (WGS) entry which is preliminary data.</text>
</comment>
<name>A0A2I1PD63_9MICO</name>
<dbReference type="EMBL" id="PKIZ01000002">
    <property type="protein sequence ID" value="PKZ42540.1"/>
    <property type="molecule type" value="Genomic_DNA"/>
</dbReference>
<protein>
    <submittedName>
        <fullName evidence="2">2OG-Fe(II) oxygenase</fullName>
    </submittedName>
</protein>
<dbReference type="InterPro" id="IPR044862">
    <property type="entry name" value="Pro_4_hyd_alph_FE2OG_OXY"/>
</dbReference>
<sequence length="235" mass="26454">MTTSQHTDDSVGRDFIEVYPDALSPELCDRIIEAFEESKAQGPGRTGGGVDPTMKRSVDVFISDKPEWREIEAELVAAASRCLVEYVRTYPHTLLAPMMFQRTTPDGTTTRITPEEVRAMSDRDVIQMAGTALRPGGINVQRYTADEGGYPYWHCETMPTDSTHEALHRHCLWTVYLNDTFDEGGTEFLYQGHLVEPRKGALLIAPAAFTHTHRGNMPKGGDKYIATSWFLFHRK</sequence>
<evidence type="ECO:0000313" key="2">
    <source>
        <dbReference type="EMBL" id="PKZ42540.1"/>
    </source>
</evidence>
<feature type="domain" description="Prolyl 4-hydroxylase alpha subunit Fe(2+) 2OG dioxygenase" evidence="1">
    <location>
        <begin position="139"/>
        <end position="230"/>
    </location>
</feature>
<dbReference type="OrthoDB" id="564897at2"/>
<dbReference type="RefSeq" id="WP_070703297.1">
    <property type="nucleotide sequence ID" value="NZ_JBHLVH010000013.1"/>
</dbReference>
<dbReference type="AlphaFoldDB" id="A0A2I1PD63"/>
<reference evidence="2 3" key="1">
    <citation type="submission" date="2017-12" db="EMBL/GenBank/DDBJ databases">
        <title>Phylogenetic diversity of female urinary microbiome.</title>
        <authorList>
            <person name="Thomas-White K."/>
            <person name="Wolfe A.J."/>
        </authorList>
    </citation>
    <scope>NUCLEOTIDE SEQUENCE [LARGE SCALE GENOMIC DNA]</scope>
    <source>
        <strain evidence="2 3">UMB1298</strain>
    </source>
</reference>
<accession>A0A2I1PD63</accession>
<evidence type="ECO:0000313" key="3">
    <source>
        <dbReference type="Proteomes" id="UP000234206"/>
    </source>
</evidence>
<dbReference type="Proteomes" id="UP000234206">
    <property type="component" value="Unassembled WGS sequence"/>
</dbReference>
<evidence type="ECO:0000259" key="1">
    <source>
        <dbReference type="Pfam" id="PF13640"/>
    </source>
</evidence>
<dbReference type="Gene3D" id="2.60.120.620">
    <property type="entry name" value="q2cbj1_9rhob like domain"/>
    <property type="match status" value="1"/>
</dbReference>
<dbReference type="Pfam" id="PF13640">
    <property type="entry name" value="2OG-FeII_Oxy_3"/>
    <property type="match status" value="1"/>
</dbReference>
<gene>
    <name evidence="2" type="ORF">CYJ76_01325</name>
</gene>